<dbReference type="InterPro" id="IPR032872">
    <property type="entry name" value="WAK_assoc_C"/>
</dbReference>
<name>A0A7J9GQQ2_9ROSI</name>
<gene>
    <name evidence="3" type="ORF">Gohar_010382</name>
</gene>
<dbReference type="AlphaFoldDB" id="A0A7J9GQQ2"/>
<dbReference type="EMBL" id="JABFAD010000006">
    <property type="protein sequence ID" value="MBA0799899.1"/>
    <property type="molecule type" value="Genomic_DNA"/>
</dbReference>
<feature type="non-terminal residue" evidence="3">
    <location>
        <position position="90"/>
    </location>
</feature>
<evidence type="ECO:0000313" key="4">
    <source>
        <dbReference type="Proteomes" id="UP000593560"/>
    </source>
</evidence>
<evidence type="ECO:0000313" key="3">
    <source>
        <dbReference type="EMBL" id="MBA0799899.1"/>
    </source>
</evidence>
<dbReference type="OrthoDB" id="635050at2759"/>
<sequence length="90" mass="10254">MFFKEDENECIGNSEQVEIPIGKKAFDDLIGGISTVNESLVQPFDIRYFAYDPYCKRCKDSGGRCGNNQTVTSAFVCYCRDKPRIHKCNQ</sequence>
<proteinExistence type="predicted"/>
<reference evidence="3 4" key="1">
    <citation type="journal article" date="2019" name="Genome Biol. Evol.">
        <title>Insights into the evolution of the New World diploid cottons (Gossypium, subgenus Houzingenia) based on genome sequencing.</title>
        <authorList>
            <person name="Grover C.E."/>
            <person name="Arick M.A. 2nd"/>
            <person name="Thrash A."/>
            <person name="Conover J.L."/>
            <person name="Sanders W.S."/>
            <person name="Peterson D.G."/>
            <person name="Frelichowski J.E."/>
            <person name="Scheffler J.A."/>
            <person name="Scheffler B.E."/>
            <person name="Wendel J.F."/>
        </authorList>
    </citation>
    <scope>NUCLEOTIDE SEQUENCE [LARGE SCALE GENOMIC DNA]</scope>
    <source>
        <strain evidence="3">0</strain>
        <tissue evidence="3">Leaf</tissue>
    </source>
</reference>
<keyword evidence="1" id="KW-0325">Glycoprotein</keyword>
<organism evidence="3 4">
    <name type="scientific">Gossypium harknessii</name>
    <dbReference type="NCBI Taxonomy" id="34285"/>
    <lineage>
        <taxon>Eukaryota</taxon>
        <taxon>Viridiplantae</taxon>
        <taxon>Streptophyta</taxon>
        <taxon>Embryophyta</taxon>
        <taxon>Tracheophyta</taxon>
        <taxon>Spermatophyta</taxon>
        <taxon>Magnoliopsida</taxon>
        <taxon>eudicotyledons</taxon>
        <taxon>Gunneridae</taxon>
        <taxon>Pentapetalae</taxon>
        <taxon>rosids</taxon>
        <taxon>malvids</taxon>
        <taxon>Malvales</taxon>
        <taxon>Malvaceae</taxon>
        <taxon>Malvoideae</taxon>
        <taxon>Gossypium</taxon>
    </lineage>
</organism>
<accession>A0A7J9GQQ2</accession>
<dbReference type="Proteomes" id="UP000593560">
    <property type="component" value="Unassembled WGS sequence"/>
</dbReference>
<feature type="domain" description="Wall-associated receptor kinase C-terminal" evidence="2">
    <location>
        <begin position="14"/>
        <end position="82"/>
    </location>
</feature>
<dbReference type="Pfam" id="PF14380">
    <property type="entry name" value="WAK_assoc"/>
    <property type="match status" value="1"/>
</dbReference>
<comment type="caution">
    <text evidence="3">The sequence shown here is derived from an EMBL/GenBank/DDBJ whole genome shotgun (WGS) entry which is preliminary data.</text>
</comment>
<keyword evidence="4" id="KW-1185">Reference proteome</keyword>
<evidence type="ECO:0000259" key="2">
    <source>
        <dbReference type="Pfam" id="PF14380"/>
    </source>
</evidence>
<evidence type="ECO:0000256" key="1">
    <source>
        <dbReference type="ARBA" id="ARBA00023180"/>
    </source>
</evidence>
<protein>
    <recommendedName>
        <fullName evidence="2">Wall-associated receptor kinase C-terminal domain-containing protein</fullName>
    </recommendedName>
</protein>